<protein>
    <submittedName>
        <fullName evidence="3">Esterase EstB</fullName>
        <ecNumber evidence="3">3.1.1.-</ecNumber>
    </submittedName>
</protein>
<dbReference type="Pfam" id="PF17660">
    <property type="entry name" value="BTRD1"/>
    <property type="match status" value="2"/>
</dbReference>
<dbReference type="Gene3D" id="3.40.710.10">
    <property type="entry name" value="DD-peptidase/beta-lactamase superfamily"/>
    <property type="match status" value="1"/>
</dbReference>
<gene>
    <name evidence="3" type="primary">estB_2</name>
    <name evidence="3" type="ORF">Pan44_02750</name>
</gene>
<dbReference type="OrthoDB" id="9797709at2"/>
<dbReference type="InParanoid" id="A0A517S820"/>
<keyword evidence="4" id="KW-1185">Reference proteome</keyword>
<organism evidence="3 4">
    <name type="scientific">Caulifigura coniformis</name>
    <dbReference type="NCBI Taxonomy" id="2527983"/>
    <lineage>
        <taxon>Bacteria</taxon>
        <taxon>Pseudomonadati</taxon>
        <taxon>Planctomycetota</taxon>
        <taxon>Planctomycetia</taxon>
        <taxon>Planctomycetales</taxon>
        <taxon>Planctomycetaceae</taxon>
        <taxon>Caulifigura</taxon>
    </lineage>
</organism>
<dbReference type="SUPFAM" id="SSF56601">
    <property type="entry name" value="beta-lactamase/transpeptidase-like"/>
    <property type="match status" value="1"/>
</dbReference>
<dbReference type="Pfam" id="PF00144">
    <property type="entry name" value="Beta-lactamase"/>
    <property type="match status" value="1"/>
</dbReference>
<name>A0A517S820_9PLAN</name>
<sequence length="635" mass="69995">MRSGLLTGAVLTCLTVTASAGDKWEYLQDRSPAQFQQDFNRLTGDDYRPVTLQFSTFDSAPLYNALFVQDFGPFAWHMRSGIGLEECDRLLASEPKKGFRPITLGACLEGGKPSLGIVFVRDGGRRPWEVKLRLTPAGFRTESAAMAKRGFRPEAVAAYPGQSGVRLAALFVEAAGQAHETKFDLTELDAKAFSDKAWADNRQRVIALTAYPAGKRTRFALVTAADGADGDVVFGLSRAELARELERRRGGTLGVRTVVPYQVDGQMRVAAVFEAPPLELPVTGDSEPELTVFDAALQGYMGEKRLRGATLAVSRNGRLLLSRGYGYVDAEERTAMPPDAMMRLASNAKPLTAMLIQKLARDGKLPLNTRVREFLDIRPPTGRKLDDRWNDVTVEMLLKHRGGWDRKVAIDGHPDGLDPMFEHVLIAKELHRSPPLKPRDFIDFMAGQPLQFQPGEKYAYSNFGYCLLGRVAEQVTGQTYVDALQKEILKPLGATDIELARSRPDDRNPREPVYRDPGESPNALTAAGESVRAADGSYIAEALDSHGGLIASAPHLLKVLDAYWIDGPPRRPGERREYRHLGSLPGNFSVMIQRQDGVNIVCNFNQRTDPAVKGDEGIVKLLNDVADSIRDWPPP</sequence>
<proteinExistence type="predicted"/>
<dbReference type="Proteomes" id="UP000315700">
    <property type="component" value="Chromosome"/>
</dbReference>
<dbReference type="EC" id="3.1.1.-" evidence="3"/>
<dbReference type="InterPro" id="IPR049511">
    <property type="entry name" value="PGH-like_rpt"/>
</dbReference>
<reference evidence="3 4" key="1">
    <citation type="submission" date="2019-02" db="EMBL/GenBank/DDBJ databases">
        <title>Deep-cultivation of Planctomycetes and their phenomic and genomic characterization uncovers novel biology.</title>
        <authorList>
            <person name="Wiegand S."/>
            <person name="Jogler M."/>
            <person name="Boedeker C."/>
            <person name="Pinto D."/>
            <person name="Vollmers J."/>
            <person name="Rivas-Marin E."/>
            <person name="Kohn T."/>
            <person name="Peeters S.H."/>
            <person name="Heuer A."/>
            <person name="Rast P."/>
            <person name="Oberbeckmann S."/>
            <person name="Bunk B."/>
            <person name="Jeske O."/>
            <person name="Meyerdierks A."/>
            <person name="Storesund J.E."/>
            <person name="Kallscheuer N."/>
            <person name="Luecker S."/>
            <person name="Lage O.M."/>
            <person name="Pohl T."/>
            <person name="Merkel B.J."/>
            <person name="Hornburger P."/>
            <person name="Mueller R.-W."/>
            <person name="Bruemmer F."/>
            <person name="Labrenz M."/>
            <person name="Spormann A.M."/>
            <person name="Op den Camp H."/>
            <person name="Overmann J."/>
            <person name="Amann R."/>
            <person name="Jetten M.S.M."/>
            <person name="Mascher T."/>
            <person name="Medema M.H."/>
            <person name="Devos D.P."/>
            <person name="Kaster A.-K."/>
            <person name="Ovreas L."/>
            <person name="Rohde M."/>
            <person name="Galperin M.Y."/>
            <person name="Jogler C."/>
        </authorList>
    </citation>
    <scope>NUCLEOTIDE SEQUENCE [LARGE SCALE GENOMIC DNA]</scope>
    <source>
        <strain evidence="3 4">Pan44</strain>
    </source>
</reference>
<feature type="compositionally biased region" description="Basic and acidic residues" evidence="1">
    <location>
        <begin position="499"/>
        <end position="518"/>
    </location>
</feature>
<dbReference type="KEGG" id="ccos:Pan44_02750"/>
<dbReference type="PANTHER" id="PTHR43283:SF3">
    <property type="entry name" value="BETA-LACTAMASE FAMILY PROTEIN (AFU_ORTHOLOGUE AFUA_5G07500)"/>
    <property type="match status" value="1"/>
</dbReference>
<dbReference type="InterPro" id="IPR012338">
    <property type="entry name" value="Beta-lactam/transpept-like"/>
</dbReference>
<feature type="domain" description="Beta-lactamase-related" evidence="2">
    <location>
        <begin position="293"/>
        <end position="564"/>
    </location>
</feature>
<dbReference type="PANTHER" id="PTHR43283">
    <property type="entry name" value="BETA-LACTAMASE-RELATED"/>
    <property type="match status" value="1"/>
</dbReference>
<dbReference type="GO" id="GO:0016787">
    <property type="term" value="F:hydrolase activity"/>
    <property type="evidence" value="ECO:0007669"/>
    <property type="project" value="UniProtKB-KW"/>
</dbReference>
<dbReference type="InterPro" id="IPR001466">
    <property type="entry name" value="Beta-lactam-related"/>
</dbReference>
<evidence type="ECO:0000256" key="1">
    <source>
        <dbReference type="SAM" id="MobiDB-lite"/>
    </source>
</evidence>
<evidence type="ECO:0000313" key="3">
    <source>
        <dbReference type="EMBL" id="QDT52266.1"/>
    </source>
</evidence>
<feature type="region of interest" description="Disordered" evidence="1">
    <location>
        <begin position="499"/>
        <end position="524"/>
    </location>
</feature>
<accession>A0A517S820</accession>
<evidence type="ECO:0000259" key="2">
    <source>
        <dbReference type="Pfam" id="PF00144"/>
    </source>
</evidence>
<keyword evidence="3" id="KW-0378">Hydrolase</keyword>
<dbReference type="RefSeq" id="WP_145026529.1">
    <property type="nucleotide sequence ID" value="NZ_CP036271.1"/>
</dbReference>
<dbReference type="AlphaFoldDB" id="A0A517S820"/>
<evidence type="ECO:0000313" key="4">
    <source>
        <dbReference type="Proteomes" id="UP000315700"/>
    </source>
</evidence>
<dbReference type="InterPro" id="IPR050789">
    <property type="entry name" value="Diverse_Enzym_Activities"/>
</dbReference>
<dbReference type="EMBL" id="CP036271">
    <property type="protein sequence ID" value="QDT52266.1"/>
    <property type="molecule type" value="Genomic_DNA"/>
</dbReference>